<evidence type="ECO:0000313" key="5">
    <source>
        <dbReference type="Proteomes" id="UP000014975"/>
    </source>
</evidence>
<sequence>MKFSYNVEFINPFLNAVVNVLSTMAQIEPRPGKPYINVKGVATGDVTGIIGISGYSRGTISLTLSKGAILAIVNNMLAETYTEINEDIADGVGELTNMISGQARAKLSEQGMSFQASTPSVVVGAGHKVTHLTGSPILAIPFETDHGPFVVEVCLARPTSGREPPQKPPPATATTPPAPQDDAPSKSP</sequence>
<dbReference type="SUPFAM" id="SSF103039">
    <property type="entry name" value="CheC-like"/>
    <property type="match status" value="1"/>
</dbReference>
<keyword evidence="5" id="KW-1185">Reference proteome</keyword>
<dbReference type="PATRIC" id="fig|1121439.3.peg.416"/>
<dbReference type="RefSeq" id="WP_020885917.1">
    <property type="nucleotide sequence ID" value="NZ_ATHI01000003.1"/>
</dbReference>
<evidence type="ECO:0000256" key="1">
    <source>
        <dbReference type="ARBA" id="ARBA00022500"/>
    </source>
</evidence>
<dbReference type="GO" id="GO:0006935">
    <property type="term" value="P:chemotaxis"/>
    <property type="evidence" value="ECO:0007669"/>
    <property type="project" value="UniProtKB-KW"/>
</dbReference>
<dbReference type="Pfam" id="PF13690">
    <property type="entry name" value="CheX"/>
    <property type="match status" value="1"/>
</dbReference>
<reference evidence="4 5" key="1">
    <citation type="journal article" date="2013" name="Genome Announc.">
        <title>Draft genome sequences for three mercury-methylating, sulfate-reducing bacteria.</title>
        <authorList>
            <person name="Brown S.D."/>
            <person name="Hurt R.A.Jr."/>
            <person name="Gilmour C.C."/>
            <person name="Elias D.A."/>
        </authorList>
    </citation>
    <scope>NUCLEOTIDE SEQUENCE [LARGE SCALE GENOMIC DNA]</scope>
    <source>
        <strain evidence="4 5">DSM 16529</strain>
    </source>
</reference>
<dbReference type="InterPro" id="IPR028051">
    <property type="entry name" value="CheX-like_dom"/>
</dbReference>
<evidence type="ECO:0000313" key="4">
    <source>
        <dbReference type="EMBL" id="EPR35690.1"/>
    </source>
</evidence>
<dbReference type="InterPro" id="IPR038756">
    <property type="entry name" value="CheX-like"/>
</dbReference>
<dbReference type="Proteomes" id="UP000014975">
    <property type="component" value="Unassembled WGS sequence"/>
</dbReference>
<dbReference type="PANTHER" id="PTHR39452">
    <property type="entry name" value="CHEY-P PHOSPHATASE CHEX"/>
    <property type="match status" value="1"/>
</dbReference>
<comment type="caution">
    <text evidence="4">The sequence shown here is derived from an EMBL/GenBank/DDBJ whole genome shotgun (WGS) entry which is preliminary data.</text>
</comment>
<dbReference type="EMBL" id="ATHI01000003">
    <property type="protein sequence ID" value="EPR35690.1"/>
    <property type="molecule type" value="Genomic_DNA"/>
</dbReference>
<dbReference type="Gene3D" id="3.40.1550.10">
    <property type="entry name" value="CheC-like"/>
    <property type="match status" value="1"/>
</dbReference>
<dbReference type="STRING" id="1121439.dsat_2031"/>
<evidence type="ECO:0000256" key="2">
    <source>
        <dbReference type="SAM" id="MobiDB-lite"/>
    </source>
</evidence>
<dbReference type="InterPro" id="IPR028976">
    <property type="entry name" value="CheC-like_sf"/>
</dbReference>
<proteinExistence type="predicted"/>
<feature type="domain" description="Chemotaxis phosphatase CheX-like" evidence="3">
    <location>
        <begin position="46"/>
        <end position="143"/>
    </location>
</feature>
<dbReference type="AlphaFoldDB" id="S7TGF3"/>
<dbReference type="CDD" id="cd17906">
    <property type="entry name" value="CheX"/>
    <property type="match status" value="1"/>
</dbReference>
<keyword evidence="1" id="KW-0145">Chemotaxis</keyword>
<evidence type="ECO:0000259" key="3">
    <source>
        <dbReference type="Pfam" id="PF13690"/>
    </source>
</evidence>
<accession>S7TGF3</accession>
<feature type="compositionally biased region" description="Pro residues" evidence="2">
    <location>
        <begin position="166"/>
        <end position="179"/>
    </location>
</feature>
<organism evidence="4 5">
    <name type="scientific">Alkalidesulfovibrio alkalitolerans DSM 16529</name>
    <dbReference type="NCBI Taxonomy" id="1121439"/>
    <lineage>
        <taxon>Bacteria</taxon>
        <taxon>Pseudomonadati</taxon>
        <taxon>Thermodesulfobacteriota</taxon>
        <taxon>Desulfovibrionia</taxon>
        <taxon>Desulfovibrionales</taxon>
        <taxon>Desulfovibrionaceae</taxon>
        <taxon>Alkalidesulfovibrio</taxon>
    </lineage>
</organism>
<dbReference type="OrthoDB" id="9790435at2"/>
<gene>
    <name evidence="4" type="ORF">dsat_2031</name>
</gene>
<dbReference type="eggNOG" id="COG1406">
    <property type="taxonomic scope" value="Bacteria"/>
</dbReference>
<feature type="region of interest" description="Disordered" evidence="2">
    <location>
        <begin position="156"/>
        <end position="188"/>
    </location>
</feature>
<name>S7TGF3_9BACT</name>
<dbReference type="PANTHER" id="PTHR39452:SF1">
    <property type="entry name" value="CHEY-P PHOSPHATASE CHEX"/>
    <property type="match status" value="1"/>
</dbReference>
<protein>
    <submittedName>
        <fullName evidence="4">Putative chemotaxis phosphatase, CheX</fullName>
    </submittedName>
</protein>